<evidence type="ECO:0000313" key="2">
    <source>
        <dbReference type="Proteomes" id="UP000001600"/>
    </source>
</evidence>
<organism evidence="1 2">
    <name type="scientific">Rhizobium rhizogenes (strain K84 / ATCC BAA-868)</name>
    <name type="common">Agrobacterium radiobacter</name>
    <dbReference type="NCBI Taxonomy" id="311403"/>
    <lineage>
        <taxon>Bacteria</taxon>
        <taxon>Pseudomonadati</taxon>
        <taxon>Pseudomonadota</taxon>
        <taxon>Alphaproteobacteria</taxon>
        <taxon>Hyphomicrobiales</taxon>
        <taxon>Rhizobiaceae</taxon>
        <taxon>Rhizobium/Agrobacterium group</taxon>
        <taxon>Rhizobium</taxon>
    </lineage>
</organism>
<dbReference type="HOGENOM" id="CLU_2406792_0_0_5"/>
<dbReference type="EMBL" id="CP000629">
    <property type="protein sequence ID" value="ACM29938.1"/>
    <property type="molecule type" value="Genomic_DNA"/>
</dbReference>
<evidence type="ECO:0000313" key="1">
    <source>
        <dbReference type="EMBL" id="ACM29938.1"/>
    </source>
</evidence>
<dbReference type="KEGG" id="ara:Arad_8736"/>
<name>B9JJ46_RHIR8</name>
<accession>B9JJ46</accession>
<reference evidence="1 2" key="1">
    <citation type="journal article" date="2009" name="J. Bacteriol.">
        <title>Genome sequences of three Agrobacterium biovars help elucidate the evolution of multichromosome genomes in bacteria.</title>
        <authorList>
            <person name="Slater S.C."/>
            <person name="Goldman B.S."/>
            <person name="Goodner B."/>
            <person name="Setubal J.C."/>
            <person name="Farrand S.K."/>
            <person name="Nester E.W."/>
            <person name="Burr T.J."/>
            <person name="Banta L."/>
            <person name="Dickerman A.W."/>
            <person name="Paulsen I."/>
            <person name="Otten L."/>
            <person name="Suen G."/>
            <person name="Welch R."/>
            <person name="Almeida N.F."/>
            <person name="Arnold F."/>
            <person name="Burton O.T."/>
            <person name="Du Z."/>
            <person name="Ewing A."/>
            <person name="Godsy E."/>
            <person name="Heisel S."/>
            <person name="Houmiel K.L."/>
            <person name="Jhaveri J."/>
            <person name="Lu J."/>
            <person name="Miller N.M."/>
            <person name="Norton S."/>
            <person name="Chen Q."/>
            <person name="Phoolcharoen W."/>
            <person name="Ohlin V."/>
            <person name="Ondrusek D."/>
            <person name="Pride N."/>
            <person name="Stricklin S.L."/>
            <person name="Sun J."/>
            <person name="Wheeler C."/>
            <person name="Wilson L."/>
            <person name="Zhu H."/>
            <person name="Wood D.W."/>
        </authorList>
    </citation>
    <scope>NUCLEOTIDE SEQUENCE [LARGE SCALE GENOMIC DNA]</scope>
    <source>
        <strain evidence="2">K84 / ATCC BAA-868</strain>
    </source>
</reference>
<sequence length="92" mass="10346">MVVTIDDHARDVPVAWRMVSRLREEMRYRGRGRCSAGSSPTCFAASPNLTRAIVIVSPAPFLPIMPAYGRIGSGQGLFKFLKIALRRRWSIR</sequence>
<dbReference type="AlphaFoldDB" id="B9JJ46"/>
<dbReference type="Proteomes" id="UP000001600">
    <property type="component" value="Chromosome 2"/>
</dbReference>
<gene>
    <name evidence="1" type="ordered locus">Arad_8736</name>
</gene>
<proteinExistence type="predicted"/>
<protein>
    <submittedName>
        <fullName evidence="1">Uncharacterized protein</fullName>
    </submittedName>
</protein>